<organism evidence="2 3">
    <name type="scientific">Blautia obeum ATCC 29174</name>
    <dbReference type="NCBI Taxonomy" id="411459"/>
    <lineage>
        <taxon>Bacteria</taxon>
        <taxon>Bacillati</taxon>
        <taxon>Bacillota</taxon>
        <taxon>Clostridia</taxon>
        <taxon>Lachnospirales</taxon>
        <taxon>Lachnospiraceae</taxon>
        <taxon>Blautia</taxon>
    </lineage>
</organism>
<protein>
    <recommendedName>
        <fullName evidence="4">RNAase</fullName>
    </recommendedName>
</protein>
<dbReference type="Proteomes" id="UP000006002">
    <property type="component" value="Unassembled WGS sequence"/>
</dbReference>
<dbReference type="EMBL" id="AAVO02000037">
    <property type="protein sequence ID" value="EDM85324.1"/>
    <property type="molecule type" value="Genomic_DNA"/>
</dbReference>
<dbReference type="AntiFam" id="ANF00275">
    <property type="entry name" value="Spurious translation from rRNA (DUF6467)"/>
</dbReference>
<sequence>MDGSILRVQSRGSLTATPTGGAGTKVGLSDPVVLSGNAIAQRIKATLGITGLSLPRVHIDGVVWHLDVGSSHPGAVVGLKGWAVRPLKRYASWVQNVVRQFGPYPAWA</sequence>
<reference evidence="2 3" key="1">
    <citation type="submission" date="2007-03" db="EMBL/GenBank/DDBJ databases">
        <authorList>
            <person name="Fulton L."/>
            <person name="Clifton S."/>
            <person name="Fulton B."/>
            <person name="Xu J."/>
            <person name="Minx P."/>
            <person name="Pepin K.H."/>
            <person name="Johnson M."/>
            <person name="Thiruvilangam P."/>
            <person name="Bhonagiri V."/>
            <person name="Nash W.E."/>
            <person name="Mardis E.R."/>
            <person name="Wilson R.K."/>
        </authorList>
    </citation>
    <scope>NUCLEOTIDE SEQUENCE [LARGE SCALE GENOMIC DNA]</scope>
    <source>
        <strain evidence="2 3">ATCC 29174</strain>
    </source>
</reference>
<proteinExistence type="predicted"/>
<comment type="caution">
    <text evidence="2">The sequence shown here is derived from an EMBL/GenBank/DDBJ whole genome shotgun (WGS) entry which is preliminary data.</text>
</comment>
<accession>A5ZYK8</accession>
<evidence type="ECO:0000313" key="3">
    <source>
        <dbReference type="Proteomes" id="UP000006002"/>
    </source>
</evidence>
<gene>
    <name evidence="2" type="ORF">RUMOBE_04125</name>
</gene>
<evidence type="ECO:0008006" key="4">
    <source>
        <dbReference type="Google" id="ProtNLM"/>
    </source>
</evidence>
<dbReference type="AlphaFoldDB" id="A5ZYK8"/>
<evidence type="ECO:0000313" key="2">
    <source>
        <dbReference type="EMBL" id="EDM85324.1"/>
    </source>
</evidence>
<evidence type="ECO:0000256" key="1">
    <source>
        <dbReference type="SAM" id="MobiDB-lite"/>
    </source>
</evidence>
<dbReference type="HOGENOM" id="CLU_136726_0_0_9"/>
<feature type="region of interest" description="Disordered" evidence="1">
    <location>
        <begin position="1"/>
        <end position="26"/>
    </location>
</feature>
<reference evidence="2 3" key="2">
    <citation type="submission" date="2007-04" db="EMBL/GenBank/DDBJ databases">
        <title>Draft genome sequence of Ruminococcus obeum (ATCC 29174).</title>
        <authorList>
            <person name="Sudarsanam P."/>
            <person name="Ley R."/>
            <person name="Guruge J."/>
            <person name="Turnbaugh P.J."/>
            <person name="Mahowald M."/>
            <person name="Liep D."/>
            <person name="Gordon J."/>
        </authorList>
    </citation>
    <scope>NUCLEOTIDE SEQUENCE [LARGE SCALE GENOMIC DNA]</scope>
    <source>
        <strain evidence="2 3">ATCC 29174</strain>
    </source>
</reference>
<name>A5ZYK8_9FIRM</name>
<dbReference type="eggNOG" id="ENOG502ZJ01">
    <property type="taxonomic scope" value="Bacteria"/>
</dbReference>